<dbReference type="AlphaFoldDB" id="E1WYQ3"/>
<reference evidence="3" key="1">
    <citation type="journal article" date="2013" name="ISME J.">
        <title>A small predatory core genome in the divergent marine Bacteriovorax marinus SJ and the terrestrial Bdellovibrio bacteriovorus.</title>
        <authorList>
            <person name="Crossman L.C."/>
            <person name="Chen H."/>
            <person name="Cerdeno-Tarraga A.M."/>
            <person name="Brooks K."/>
            <person name="Quail M.A."/>
            <person name="Pineiro S.A."/>
            <person name="Hobley L."/>
            <person name="Sockett R.E."/>
            <person name="Bentley S.D."/>
            <person name="Parkhill J."/>
            <person name="Williams H.N."/>
            <person name="Stine O.C."/>
        </authorList>
    </citation>
    <scope>NUCLEOTIDE SEQUENCE [LARGE SCALE GENOMIC DNA]</scope>
    <source>
        <strain evidence="3">ATCC BAA-682 / DSM 15412 / SJ</strain>
    </source>
</reference>
<proteinExistence type="predicted"/>
<accession>E1WYQ3</accession>
<evidence type="ECO:0000313" key="2">
    <source>
        <dbReference type="EMBL" id="CBW27693.1"/>
    </source>
</evidence>
<sequence length="468" mass="51088">MLTNSNLIQTFLGQGQEVAKTAESSNMLVPSTEGGVTEFSKEFLSLLNETKAMAQSGVSPQEFIETLGTEDLGLSSEEKKTLAKSFMNALEGSDLVKSEISTSSAEIVKAPTGETLKSSPELAKILGHEEIKTPVNKTVINNTLKNISSEGEVTGLENKVIGQNTSEETLEVVNPKITNGKLISLKEHATKKPVQSNFQSSQDFIDASKVVENKEGETQQIGERKSFFPNSKNKVLAFNKEQNLINNNVFAGKNPFTTNTEVATSKAKLSSEASLEGILSTNQSAEVIAPMMAHTQGQSSEGQNLFGNNNAVKVLDFSNINSTNSAQLIDKISNYITTSRLENQDHVELLVKHDSLGHIKVTATKGQLPDQINLDIVANSDKGHHFFKSNEVEMIKSLSNSGVKLNDVKISMGGDFNLQSSDKGDSQFNQGHSSQHSRHNGQASSGHEQNRRDRREQMWDMYRERLGA</sequence>
<protein>
    <recommendedName>
        <fullName evidence="4">Flagellar hook-length control protein-like C-terminal domain-containing protein</fullName>
    </recommendedName>
</protein>
<organism evidence="2 3">
    <name type="scientific">Halobacteriovorax marinus (strain ATCC BAA-682 / DSM 15412 / SJ)</name>
    <name type="common">Bacteriovorax marinus</name>
    <dbReference type="NCBI Taxonomy" id="862908"/>
    <lineage>
        <taxon>Bacteria</taxon>
        <taxon>Pseudomonadati</taxon>
        <taxon>Bdellovibrionota</taxon>
        <taxon>Bacteriovoracia</taxon>
        <taxon>Bacteriovoracales</taxon>
        <taxon>Halobacteriovoraceae</taxon>
        <taxon>Halobacteriovorax</taxon>
    </lineage>
</organism>
<dbReference type="Gene3D" id="3.30.750.140">
    <property type="match status" value="1"/>
</dbReference>
<evidence type="ECO:0000313" key="3">
    <source>
        <dbReference type="Proteomes" id="UP000008963"/>
    </source>
</evidence>
<dbReference type="Proteomes" id="UP000008963">
    <property type="component" value="Chromosome"/>
</dbReference>
<evidence type="ECO:0008006" key="4">
    <source>
        <dbReference type="Google" id="ProtNLM"/>
    </source>
</evidence>
<dbReference type="KEGG" id="bmx:BMS_2923"/>
<name>E1WYQ3_HALMS</name>
<dbReference type="HOGENOM" id="CLU_583642_0_0_7"/>
<dbReference type="PATRIC" id="fig|862908.3.peg.2795"/>
<dbReference type="RefSeq" id="WP_014245467.1">
    <property type="nucleotide sequence ID" value="NC_016620.1"/>
</dbReference>
<feature type="compositionally biased region" description="Polar residues" evidence="1">
    <location>
        <begin position="419"/>
        <end position="447"/>
    </location>
</feature>
<dbReference type="STRING" id="862908.BMS_2923"/>
<feature type="region of interest" description="Disordered" evidence="1">
    <location>
        <begin position="419"/>
        <end position="454"/>
    </location>
</feature>
<dbReference type="InterPro" id="IPR038610">
    <property type="entry name" value="FliK-like_C_sf"/>
</dbReference>
<evidence type="ECO:0000256" key="1">
    <source>
        <dbReference type="SAM" id="MobiDB-lite"/>
    </source>
</evidence>
<gene>
    <name evidence="2" type="ordered locus">BMS_2923</name>
</gene>
<dbReference type="OrthoDB" id="5288463at2"/>
<dbReference type="EMBL" id="FQ312005">
    <property type="protein sequence ID" value="CBW27693.1"/>
    <property type="molecule type" value="Genomic_DNA"/>
</dbReference>
<keyword evidence="3" id="KW-1185">Reference proteome</keyword>